<organism evidence="2 3">
    <name type="scientific">Mycolicibacterium gilvum</name>
    <dbReference type="NCBI Taxonomy" id="1804"/>
    <lineage>
        <taxon>Bacteria</taxon>
        <taxon>Bacillati</taxon>
        <taxon>Actinomycetota</taxon>
        <taxon>Actinomycetes</taxon>
        <taxon>Mycobacteriales</taxon>
        <taxon>Mycobacteriaceae</taxon>
        <taxon>Mycolicibacterium</taxon>
    </lineage>
</organism>
<dbReference type="RefSeq" id="WP_172527737.1">
    <property type="nucleotide sequence ID" value="NZ_JACKST010000014.1"/>
</dbReference>
<evidence type="ECO:0000313" key="3">
    <source>
        <dbReference type="Proteomes" id="UP000254291"/>
    </source>
</evidence>
<name>A0A378SLF3_9MYCO</name>
<feature type="transmembrane region" description="Helical" evidence="1">
    <location>
        <begin position="7"/>
        <end position="28"/>
    </location>
</feature>
<keyword evidence="1" id="KW-0472">Membrane</keyword>
<proteinExistence type="predicted"/>
<dbReference type="AlphaFoldDB" id="A0A378SLF3"/>
<evidence type="ECO:0000313" key="2">
    <source>
        <dbReference type="EMBL" id="STZ42704.1"/>
    </source>
</evidence>
<protein>
    <submittedName>
        <fullName evidence="2">Uncharacterized protein</fullName>
    </submittedName>
</protein>
<dbReference type="EMBL" id="UGQM01000001">
    <property type="protein sequence ID" value="STZ42704.1"/>
    <property type="molecule type" value="Genomic_DNA"/>
</dbReference>
<keyword evidence="1" id="KW-1133">Transmembrane helix</keyword>
<keyword evidence="1" id="KW-0812">Transmembrane</keyword>
<dbReference type="Proteomes" id="UP000254291">
    <property type="component" value="Unassembled WGS sequence"/>
</dbReference>
<gene>
    <name evidence="2" type="ORF">NCTC10742_01918</name>
</gene>
<reference evidence="2 3" key="1">
    <citation type="submission" date="2018-06" db="EMBL/GenBank/DDBJ databases">
        <authorList>
            <consortium name="Pathogen Informatics"/>
            <person name="Doyle S."/>
        </authorList>
    </citation>
    <scope>NUCLEOTIDE SEQUENCE [LARGE SCALE GENOMIC DNA]</scope>
    <source>
        <strain evidence="2 3">NCTC10742</strain>
    </source>
</reference>
<accession>A0A378SLF3</accession>
<evidence type="ECO:0000256" key="1">
    <source>
        <dbReference type="SAM" id="Phobius"/>
    </source>
</evidence>
<sequence length="54" mass="6115">MSPVAEVLGVSALVFGIVALLFALIYIWDRWVKGTVLERSIDAFFDRLGKLFDR</sequence>